<evidence type="ECO:0000313" key="2">
    <source>
        <dbReference type="EMBL" id="KAF0928781.1"/>
    </source>
</evidence>
<protein>
    <submittedName>
        <fullName evidence="2">Uncharacterized protein</fullName>
    </submittedName>
</protein>
<organism evidence="2 3">
    <name type="scientific">Oryza meyeriana var. granulata</name>
    <dbReference type="NCBI Taxonomy" id="110450"/>
    <lineage>
        <taxon>Eukaryota</taxon>
        <taxon>Viridiplantae</taxon>
        <taxon>Streptophyta</taxon>
        <taxon>Embryophyta</taxon>
        <taxon>Tracheophyta</taxon>
        <taxon>Spermatophyta</taxon>
        <taxon>Magnoliopsida</taxon>
        <taxon>Liliopsida</taxon>
        <taxon>Poales</taxon>
        <taxon>Poaceae</taxon>
        <taxon>BOP clade</taxon>
        <taxon>Oryzoideae</taxon>
        <taxon>Oryzeae</taxon>
        <taxon>Oryzinae</taxon>
        <taxon>Oryza</taxon>
        <taxon>Oryza meyeriana</taxon>
    </lineage>
</organism>
<feature type="region of interest" description="Disordered" evidence="1">
    <location>
        <begin position="22"/>
        <end position="88"/>
    </location>
</feature>
<gene>
    <name evidence="2" type="ORF">E2562_010659</name>
</gene>
<reference evidence="2 3" key="1">
    <citation type="submission" date="2019-11" db="EMBL/GenBank/DDBJ databases">
        <title>Whole genome sequence of Oryza granulata.</title>
        <authorList>
            <person name="Li W."/>
        </authorList>
    </citation>
    <scope>NUCLEOTIDE SEQUENCE [LARGE SCALE GENOMIC DNA]</scope>
    <source>
        <strain evidence="3">cv. Menghai</strain>
        <tissue evidence="2">Leaf</tissue>
    </source>
</reference>
<name>A0A6G1EVY3_9ORYZ</name>
<comment type="caution">
    <text evidence="2">The sequence shown here is derived from an EMBL/GenBank/DDBJ whole genome shotgun (WGS) entry which is preliminary data.</text>
</comment>
<dbReference type="Proteomes" id="UP000479710">
    <property type="component" value="Unassembled WGS sequence"/>
</dbReference>
<evidence type="ECO:0000313" key="3">
    <source>
        <dbReference type="Proteomes" id="UP000479710"/>
    </source>
</evidence>
<evidence type="ECO:0000256" key="1">
    <source>
        <dbReference type="SAM" id="MobiDB-lite"/>
    </source>
</evidence>
<accession>A0A6G1EVY3</accession>
<keyword evidence="3" id="KW-1185">Reference proteome</keyword>
<dbReference type="AlphaFoldDB" id="A0A6G1EVY3"/>
<sequence>MWCASDLELHCWINHLAIDQEHRATESSDAPPDQPPHHGRQASARPIIVVSEELGGRMVDGGGSGGDVDPPPNPIRLDHADPLAPTHPNRVLRRQMNHLVGHEPRPA</sequence>
<dbReference type="EMBL" id="SPHZ02000002">
    <property type="protein sequence ID" value="KAF0928781.1"/>
    <property type="molecule type" value="Genomic_DNA"/>
</dbReference>
<proteinExistence type="predicted"/>